<feature type="transmembrane region" description="Helical" evidence="7">
    <location>
        <begin position="346"/>
        <end position="368"/>
    </location>
</feature>
<evidence type="ECO:0000256" key="3">
    <source>
        <dbReference type="ARBA" id="ARBA00022475"/>
    </source>
</evidence>
<dbReference type="RefSeq" id="WP_060914681.1">
    <property type="nucleotide sequence ID" value="NZ_KQ959992.1"/>
</dbReference>
<organism evidence="10 11">
    <name type="scientific">Gemella haemolysans</name>
    <dbReference type="NCBI Taxonomy" id="1379"/>
    <lineage>
        <taxon>Bacteria</taxon>
        <taxon>Bacillati</taxon>
        <taxon>Bacillota</taxon>
        <taxon>Bacilli</taxon>
        <taxon>Bacillales</taxon>
        <taxon>Gemellaceae</taxon>
        <taxon>Gemella</taxon>
    </lineage>
</organism>
<dbReference type="Pfam" id="PF12704">
    <property type="entry name" value="MacB_PCD"/>
    <property type="match status" value="1"/>
</dbReference>
<evidence type="ECO:0000313" key="11">
    <source>
        <dbReference type="Proteomes" id="UP000070355"/>
    </source>
</evidence>
<protein>
    <submittedName>
        <fullName evidence="10">Efflux ABC transporter, permease protein</fullName>
    </submittedName>
</protein>
<evidence type="ECO:0000256" key="4">
    <source>
        <dbReference type="ARBA" id="ARBA00022692"/>
    </source>
</evidence>
<evidence type="ECO:0000259" key="9">
    <source>
        <dbReference type="Pfam" id="PF12704"/>
    </source>
</evidence>
<evidence type="ECO:0000313" key="10">
    <source>
        <dbReference type="EMBL" id="KXB57653.1"/>
    </source>
</evidence>
<dbReference type="InterPro" id="IPR051447">
    <property type="entry name" value="Lipoprotein-release_system"/>
</dbReference>
<dbReference type="InterPro" id="IPR025857">
    <property type="entry name" value="MacB_PCD"/>
</dbReference>
<dbReference type="STRING" id="1379.HMPREF3186_01629"/>
<evidence type="ECO:0000259" key="8">
    <source>
        <dbReference type="Pfam" id="PF02687"/>
    </source>
</evidence>
<evidence type="ECO:0000256" key="7">
    <source>
        <dbReference type="SAM" id="Phobius"/>
    </source>
</evidence>
<gene>
    <name evidence="10" type="ORF">HMPREF3186_01629</name>
</gene>
<dbReference type="PATRIC" id="fig|1379.3.peg.1619"/>
<dbReference type="Pfam" id="PF02687">
    <property type="entry name" value="FtsX"/>
    <property type="match status" value="1"/>
</dbReference>
<dbReference type="GO" id="GO:0098797">
    <property type="term" value="C:plasma membrane protein complex"/>
    <property type="evidence" value="ECO:0007669"/>
    <property type="project" value="TreeGrafter"/>
</dbReference>
<evidence type="ECO:0000256" key="1">
    <source>
        <dbReference type="ARBA" id="ARBA00004651"/>
    </source>
</evidence>
<keyword evidence="4 7" id="KW-0812">Transmembrane</keyword>
<dbReference type="PANTHER" id="PTHR30489">
    <property type="entry name" value="LIPOPROTEIN-RELEASING SYSTEM TRANSMEMBRANE PROTEIN LOLE"/>
    <property type="match status" value="1"/>
</dbReference>
<dbReference type="OrthoDB" id="9812886at2"/>
<evidence type="ECO:0000256" key="2">
    <source>
        <dbReference type="ARBA" id="ARBA00005236"/>
    </source>
</evidence>
<reference evidence="11" key="1">
    <citation type="submission" date="2016-01" db="EMBL/GenBank/DDBJ databases">
        <authorList>
            <person name="Mitreva M."/>
            <person name="Pepin K.H."/>
            <person name="Mihindukulasuriya K.A."/>
            <person name="Fulton R."/>
            <person name="Fronick C."/>
            <person name="O'Laughlin M."/>
            <person name="Miner T."/>
            <person name="Herter B."/>
            <person name="Rosa B.A."/>
            <person name="Cordes M."/>
            <person name="Tomlinson C."/>
            <person name="Wollam A."/>
            <person name="Palsikar V.B."/>
            <person name="Mardis E.R."/>
            <person name="Wilson R.K."/>
        </authorList>
    </citation>
    <scope>NUCLEOTIDE SEQUENCE [LARGE SCALE GENOMIC DNA]</scope>
    <source>
        <strain evidence="11">DNF01167</strain>
    </source>
</reference>
<evidence type="ECO:0000256" key="6">
    <source>
        <dbReference type="ARBA" id="ARBA00023136"/>
    </source>
</evidence>
<sequence>MSILTRAWLYITRKSFKSLVIFLILATMSSLILSTISIKKSTDALSKETFQNITSSFSMEINRKTNPGTARGAGNLIGEDIEKIKNLPGIKKYIKRMNVSADLVDLEPLKLANHQQEEKNNKQRQLFSKTVIVTGTNDSSLDDRFSAETLKLQEGRHLTDNDKNSVLIHEGFAKKNKVKVGDKIKLKGNPNDADNEKKSDKEVEVTVVGIFGGQNKGATSSHMELYDNIFIADTQTTKTLYNYEDGKEIYQDATFLVDGKDKVDSIISDAKKLPINWKQYMLVKSNQNFPALQQSLDTIYSLTNGVFISTIVFSIVILSLILFLWINSRRKEIGVSLAIGMTKASIIGQFILEVLLISIPSFIASYFVGSAISQNIGNQILQQSIKSVSKTISSQANGVNLGANAEVEGANKIITALDVSVSMDNMLTVVLVGIAIIVIAVGIASSRLAYRKPKDLLSDIN</sequence>
<keyword evidence="3" id="KW-1003">Cell membrane</keyword>
<feature type="domain" description="MacB-like periplasmic core" evidence="9">
    <location>
        <begin position="36"/>
        <end position="246"/>
    </location>
</feature>
<feature type="transmembrane region" description="Helical" evidence="7">
    <location>
        <begin position="306"/>
        <end position="326"/>
    </location>
</feature>
<name>A0A133ZQG2_9BACL</name>
<dbReference type="InterPro" id="IPR003838">
    <property type="entry name" value="ABC3_permease_C"/>
</dbReference>
<proteinExistence type="inferred from homology"/>
<dbReference type="AlphaFoldDB" id="A0A133ZQG2"/>
<keyword evidence="5 7" id="KW-1133">Transmembrane helix</keyword>
<comment type="similarity">
    <text evidence="2">Belongs to the ABC-4 integral membrane protein family. LolC/E subfamily.</text>
</comment>
<keyword evidence="6 7" id="KW-0472">Membrane</keyword>
<accession>A0A133ZQG2</accession>
<dbReference type="PANTHER" id="PTHR30489:SF0">
    <property type="entry name" value="LIPOPROTEIN-RELEASING SYSTEM TRANSMEMBRANE PROTEIN LOLE"/>
    <property type="match status" value="1"/>
</dbReference>
<dbReference type="EMBL" id="LSDC01000122">
    <property type="protein sequence ID" value="KXB57653.1"/>
    <property type="molecule type" value="Genomic_DNA"/>
</dbReference>
<feature type="domain" description="ABC3 transporter permease C-terminal" evidence="8">
    <location>
        <begin position="306"/>
        <end position="451"/>
    </location>
</feature>
<feature type="transmembrane region" description="Helical" evidence="7">
    <location>
        <begin position="426"/>
        <end position="444"/>
    </location>
</feature>
<comment type="subcellular location">
    <subcellularLocation>
        <location evidence="1">Cell membrane</location>
        <topology evidence="1">Multi-pass membrane protein</topology>
    </subcellularLocation>
</comment>
<comment type="caution">
    <text evidence="10">The sequence shown here is derived from an EMBL/GenBank/DDBJ whole genome shotgun (WGS) entry which is preliminary data.</text>
</comment>
<dbReference type="Proteomes" id="UP000070355">
    <property type="component" value="Unassembled WGS sequence"/>
</dbReference>
<dbReference type="GO" id="GO:0044874">
    <property type="term" value="P:lipoprotein localization to outer membrane"/>
    <property type="evidence" value="ECO:0007669"/>
    <property type="project" value="TreeGrafter"/>
</dbReference>
<evidence type="ECO:0000256" key="5">
    <source>
        <dbReference type="ARBA" id="ARBA00022989"/>
    </source>
</evidence>